<accession>A0AAU8G551</accession>
<reference evidence="2" key="1">
    <citation type="submission" date="2024-06" db="EMBL/GenBank/DDBJ databases">
        <title>Complete genome sequence of the cellulolytic actinobacterium, Cellulosimicrobium ES-005.</title>
        <authorList>
            <person name="Matthews C.T."/>
            <person name="Underwood K.D."/>
            <person name="Ghanchi K.M."/>
            <person name="Fields S.D."/>
            <person name="Gardner S.G."/>
        </authorList>
    </citation>
    <scope>NUCLEOTIDE SEQUENCE</scope>
    <source>
        <strain evidence="2">ES-005</strain>
    </source>
</reference>
<name>A0AAU8G551_9MICO</name>
<feature type="compositionally biased region" description="Pro residues" evidence="1">
    <location>
        <begin position="20"/>
        <end position="32"/>
    </location>
</feature>
<dbReference type="EMBL" id="CP159290">
    <property type="protein sequence ID" value="XCH32031.1"/>
    <property type="molecule type" value="Genomic_DNA"/>
</dbReference>
<evidence type="ECO:0000256" key="1">
    <source>
        <dbReference type="SAM" id="MobiDB-lite"/>
    </source>
</evidence>
<sequence length="85" mass="9443">MPDRVLLGMPHDRPARRPAPRSPATPLLPPVPARWTTVDRRGRRVVLAGVVTHEDGGRVAFEHVHPERGVWHVWVARGAVARDAP</sequence>
<feature type="region of interest" description="Disordered" evidence="1">
    <location>
        <begin position="1"/>
        <end position="33"/>
    </location>
</feature>
<organism evidence="2">
    <name type="scientific">Cellulosimicrobium sp. ES-005</name>
    <dbReference type="NCBI Taxonomy" id="3163031"/>
    <lineage>
        <taxon>Bacteria</taxon>
        <taxon>Bacillati</taxon>
        <taxon>Actinomycetota</taxon>
        <taxon>Actinomycetes</taxon>
        <taxon>Micrococcales</taxon>
        <taxon>Promicromonosporaceae</taxon>
        <taxon>Cellulosimicrobium</taxon>
    </lineage>
</organism>
<dbReference type="AlphaFoldDB" id="A0AAU8G551"/>
<protein>
    <submittedName>
        <fullName evidence="2">Uncharacterized protein</fullName>
    </submittedName>
</protein>
<dbReference type="RefSeq" id="WP_353709444.1">
    <property type="nucleotide sequence ID" value="NZ_CP159290.1"/>
</dbReference>
<evidence type="ECO:0000313" key="2">
    <source>
        <dbReference type="EMBL" id="XCH32031.1"/>
    </source>
</evidence>
<proteinExistence type="predicted"/>
<gene>
    <name evidence="2" type="ORF">ABRQ22_10315</name>
</gene>